<reference evidence="2" key="1">
    <citation type="submission" date="2018-01" db="EMBL/GenBank/DDBJ databases">
        <title>An insight into the sialome of Amazonian anophelines.</title>
        <authorList>
            <person name="Ribeiro J.M."/>
            <person name="Scarpassa V."/>
            <person name="Calvo E."/>
        </authorList>
    </citation>
    <scope>NUCLEOTIDE SEQUENCE</scope>
    <source>
        <tissue evidence="2">Salivary glands</tissue>
    </source>
</reference>
<accession>A0A2M4B1Y1</accession>
<name>A0A2M4B1Y1_9DIPT</name>
<feature type="signal peptide" evidence="1">
    <location>
        <begin position="1"/>
        <end position="21"/>
    </location>
</feature>
<dbReference type="EMBL" id="GGFK01013722">
    <property type="protein sequence ID" value="MBW47043.1"/>
    <property type="molecule type" value="Transcribed_RNA"/>
</dbReference>
<feature type="chain" id="PRO_5014876002" evidence="1">
    <location>
        <begin position="22"/>
        <end position="187"/>
    </location>
</feature>
<keyword evidence="1" id="KW-0732">Signal</keyword>
<protein>
    <submittedName>
        <fullName evidence="2">Putative secreted protein</fullName>
    </submittedName>
</protein>
<organism evidence="2">
    <name type="scientific">Anopheles triannulatus</name>
    <dbReference type="NCBI Taxonomy" id="58253"/>
    <lineage>
        <taxon>Eukaryota</taxon>
        <taxon>Metazoa</taxon>
        <taxon>Ecdysozoa</taxon>
        <taxon>Arthropoda</taxon>
        <taxon>Hexapoda</taxon>
        <taxon>Insecta</taxon>
        <taxon>Pterygota</taxon>
        <taxon>Neoptera</taxon>
        <taxon>Endopterygota</taxon>
        <taxon>Diptera</taxon>
        <taxon>Nematocera</taxon>
        <taxon>Culicoidea</taxon>
        <taxon>Culicidae</taxon>
        <taxon>Anophelinae</taxon>
        <taxon>Anopheles</taxon>
    </lineage>
</organism>
<dbReference type="AlphaFoldDB" id="A0A2M4B1Y1"/>
<evidence type="ECO:0000313" key="2">
    <source>
        <dbReference type="EMBL" id="MBW47043.1"/>
    </source>
</evidence>
<proteinExistence type="predicted"/>
<sequence length="187" mass="20356">MLVFFFSIISLYLLLNIGVTSRDTFPPSPAPAAPRPFPGIFFSENHAPPMDSSSRAQVRNKKGTHFQLQFARIGSRAPGLPPVLVGGSIEGFSDGCFPFLLFCFAILKKGLECVFFAASYFLYPRYRGTSCPTTRVGLTISTYAPFSALQKPCGVCINISLLFTVSPTISVFVQKTVANRGGGLKRK</sequence>
<evidence type="ECO:0000256" key="1">
    <source>
        <dbReference type="SAM" id="SignalP"/>
    </source>
</evidence>